<dbReference type="EMBL" id="JADCNM010000612">
    <property type="protein sequence ID" value="KAG0446130.1"/>
    <property type="molecule type" value="Genomic_DNA"/>
</dbReference>
<proteinExistence type="predicted"/>
<evidence type="ECO:0000313" key="2">
    <source>
        <dbReference type="EMBL" id="KAG0446130.1"/>
    </source>
</evidence>
<name>A0A835P738_VANPL</name>
<feature type="non-terminal residue" evidence="3">
    <location>
        <position position="1"/>
    </location>
</feature>
<dbReference type="EMBL" id="JADCNL010000611">
    <property type="protein sequence ID" value="KAG0446133.1"/>
    <property type="molecule type" value="Genomic_DNA"/>
</dbReference>
<feature type="region of interest" description="Disordered" evidence="1">
    <location>
        <begin position="1"/>
        <end position="22"/>
    </location>
</feature>
<evidence type="ECO:0000313" key="5">
    <source>
        <dbReference type="Proteomes" id="UP000639772"/>
    </source>
</evidence>
<organism evidence="3 4">
    <name type="scientific">Vanilla planifolia</name>
    <name type="common">Vanilla</name>
    <dbReference type="NCBI Taxonomy" id="51239"/>
    <lineage>
        <taxon>Eukaryota</taxon>
        <taxon>Viridiplantae</taxon>
        <taxon>Streptophyta</taxon>
        <taxon>Embryophyta</taxon>
        <taxon>Tracheophyta</taxon>
        <taxon>Spermatophyta</taxon>
        <taxon>Magnoliopsida</taxon>
        <taxon>Liliopsida</taxon>
        <taxon>Asparagales</taxon>
        <taxon>Orchidaceae</taxon>
        <taxon>Vanilloideae</taxon>
        <taxon>Vanilleae</taxon>
        <taxon>Vanilla</taxon>
    </lineage>
</organism>
<evidence type="ECO:0000313" key="4">
    <source>
        <dbReference type="Proteomes" id="UP000636800"/>
    </source>
</evidence>
<protein>
    <submittedName>
        <fullName evidence="3">Uncharacterized protein</fullName>
    </submittedName>
</protein>
<evidence type="ECO:0000313" key="3">
    <source>
        <dbReference type="EMBL" id="KAG0446133.1"/>
    </source>
</evidence>
<dbReference type="AlphaFoldDB" id="A0A835P738"/>
<feature type="region of interest" description="Disordered" evidence="1">
    <location>
        <begin position="57"/>
        <end position="86"/>
    </location>
</feature>
<reference evidence="4 5" key="1">
    <citation type="journal article" date="2020" name="Nat. Food">
        <title>A phased Vanilla planifolia genome enables genetic improvement of flavour and production.</title>
        <authorList>
            <person name="Hasing T."/>
            <person name="Tang H."/>
            <person name="Brym M."/>
            <person name="Khazi F."/>
            <person name="Huang T."/>
            <person name="Chambers A.H."/>
        </authorList>
    </citation>
    <scope>NUCLEOTIDE SEQUENCE [LARGE SCALE GENOMIC DNA]</scope>
    <source>
        <tissue evidence="3">Leaf</tissue>
    </source>
</reference>
<keyword evidence="4" id="KW-1185">Reference proteome</keyword>
<sequence length="126" mass="13610">MVIRQPSNHCAGGGNPPKPAPPALRAREIAPQPMFKKGGRQYHRAIWETRYPGFGAGVGSQAEEEGTVGRSGQEAAVEQPGKAGSSALGMYLDDWESQRREVARFGKEAKVGARRRITRGERKPGA</sequence>
<comment type="caution">
    <text evidence="3">The sequence shown here is derived from an EMBL/GenBank/DDBJ whole genome shotgun (WGS) entry which is preliminary data.</text>
</comment>
<evidence type="ECO:0000256" key="1">
    <source>
        <dbReference type="SAM" id="MobiDB-lite"/>
    </source>
</evidence>
<accession>A0A835P738</accession>
<dbReference type="Proteomes" id="UP000639772">
    <property type="component" value="Unassembled WGS sequence"/>
</dbReference>
<gene>
    <name evidence="3" type="ORF">HPP92_028982</name>
    <name evidence="2" type="ORF">HPP92_028993</name>
</gene>
<dbReference type="Proteomes" id="UP000636800">
    <property type="component" value="Unassembled WGS sequence"/>
</dbReference>